<evidence type="ECO:0000313" key="3">
    <source>
        <dbReference type="Proteomes" id="UP001152797"/>
    </source>
</evidence>
<evidence type="ECO:0000313" key="2">
    <source>
        <dbReference type="EMBL" id="CAL4784739.1"/>
    </source>
</evidence>
<proteinExistence type="predicted"/>
<accession>A0A9P1CRX1</accession>
<name>A0A9P1CRX1_9DINO</name>
<evidence type="ECO:0000313" key="1">
    <source>
        <dbReference type="EMBL" id="CAI3997427.1"/>
    </source>
</evidence>
<dbReference type="EMBL" id="CAMXCT030002335">
    <property type="protein sequence ID" value="CAL4784739.1"/>
    <property type="molecule type" value="Genomic_DNA"/>
</dbReference>
<dbReference type="Proteomes" id="UP001152797">
    <property type="component" value="Unassembled WGS sequence"/>
</dbReference>
<dbReference type="AlphaFoldDB" id="A0A9P1CRX1"/>
<gene>
    <name evidence="1" type="ORF">C1SCF055_LOCUS23811</name>
</gene>
<reference evidence="1" key="1">
    <citation type="submission" date="2022-10" db="EMBL/GenBank/DDBJ databases">
        <authorList>
            <person name="Chen Y."/>
            <person name="Dougan E. K."/>
            <person name="Chan C."/>
            <person name="Rhodes N."/>
            <person name="Thang M."/>
        </authorList>
    </citation>
    <scope>NUCLEOTIDE SEQUENCE</scope>
</reference>
<sequence length="292" mass="33242">MATLSVLYHEQLALHTIDYLPAKNLAKLATTTKSWWQMLTEGSVLAGRATRGRLDLQRATHFLLRLWRAESALVYEEFAPGWHQQWLVRYEDQQLRPVTSDDQDVFSAHGRLWLRGTKARLVRQLSERPSGLQVRLAVAAHGDCALGHLTLEDDSGRACVWVYVERRSDFVGIPLCNLHVNLLDHQLSALPSGPNDFLTNTDPRTWKPTATHALPCTQCPRLSFDLDWPNRLLMNIRVDGVLVAPEEDFHHPRCNAAKQLRLFNMRGDSCASAWRELLLKNVTATVAWFFGM</sequence>
<comment type="caution">
    <text evidence="1">The sequence shown here is derived from an EMBL/GenBank/DDBJ whole genome shotgun (WGS) entry which is preliminary data.</text>
</comment>
<keyword evidence="3" id="KW-1185">Reference proteome</keyword>
<reference evidence="2 3" key="2">
    <citation type="submission" date="2024-05" db="EMBL/GenBank/DDBJ databases">
        <authorList>
            <person name="Chen Y."/>
            <person name="Shah S."/>
            <person name="Dougan E. K."/>
            <person name="Thang M."/>
            <person name="Chan C."/>
        </authorList>
    </citation>
    <scope>NUCLEOTIDE SEQUENCE [LARGE SCALE GENOMIC DNA]</scope>
</reference>
<organism evidence="1">
    <name type="scientific">Cladocopium goreaui</name>
    <dbReference type="NCBI Taxonomy" id="2562237"/>
    <lineage>
        <taxon>Eukaryota</taxon>
        <taxon>Sar</taxon>
        <taxon>Alveolata</taxon>
        <taxon>Dinophyceae</taxon>
        <taxon>Suessiales</taxon>
        <taxon>Symbiodiniaceae</taxon>
        <taxon>Cladocopium</taxon>
    </lineage>
</organism>
<dbReference type="EMBL" id="CAMXCT010002335">
    <property type="protein sequence ID" value="CAI3997427.1"/>
    <property type="molecule type" value="Genomic_DNA"/>
</dbReference>
<dbReference type="EMBL" id="CAMXCT020002335">
    <property type="protein sequence ID" value="CAL1150802.1"/>
    <property type="molecule type" value="Genomic_DNA"/>
</dbReference>
<protein>
    <submittedName>
        <fullName evidence="1">Uncharacterized protein</fullName>
    </submittedName>
</protein>